<keyword evidence="7 10" id="KW-1133">Transmembrane helix</keyword>
<feature type="transmembrane region" description="Helical" evidence="10">
    <location>
        <begin position="94"/>
        <end position="112"/>
    </location>
</feature>
<feature type="transmembrane region" description="Helical" evidence="10">
    <location>
        <begin position="386"/>
        <end position="404"/>
    </location>
</feature>
<evidence type="ECO:0000313" key="13">
    <source>
        <dbReference type="EMBL" id="RZO26246.1"/>
    </source>
</evidence>
<feature type="transmembrane region" description="Helical" evidence="10">
    <location>
        <begin position="583"/>
        <end position="604"/>
    </location>
</feature>
<feature type="transmembrane region" description="Helical" evidence="10">
    <location>
        <begin position="40"/>
        <end position="60"/>
    </location>
</feature>
<dbReference type="InterPro" id="IPR003567">
    <property type="entry name" value="Cyt_c_biogenesis"/>
</dbReference>
<feature type="domain" description="Cytochrome c-type biogenesis protein CcmF C-terminal" evidence="12">
    <location>
        <begin position="309"/>
        <end position="597"/>
    </location>
</feature>
<dbReference type="Proteomes" id="UP000315825">
    <property type="component" value="Unassembled WGS sequence"/>
</dbReference>
<evidence type="ECO:0000256" key="9">
    <source>
        <dbReference type="ARBA" id="ARBA00037230"/>
    </source>
</evidence>
<feature type="transmembrane region" description="Helical" evidence="10">
    <location>
        <begin position="204"/>
        <end position="226"/>
    </location>
</feature>
<dbReference type="Pfam" id="PF16327">
    <property type="entry name" value="CcmF_C"/>
    <property type="match status" value="1"/>
</dbReference>
<feature type="transmembrane region" description="Helical" evidence="10">
    <location>
        <begin position="124"/>
        <end position="146"/>
    </location>
</feature>
<gene>
    <name evidence="13" type="ORF">EVA92_03000</name>
</gene>
<organism evidence="13 14">
    <name type="scientific">SAR86 cluster bacterium</name>
    <dbReference type="NCBI Taxonomy" id="2030880"/>
    <lineage>
        <taxon>Bacteria</taxon>
        <taxon>Pseudomonadati</taxon>
        <taxon>Pseudomonadota</taxon>
        <taxon>Gammaproteobacteria</taxon>
        <taxon>SAR86 cluster</taxon>
    </lineage>
</organism>
<dbReference type="PANTHER" id="PTHR43653">
    <property type="entry name" value="CYTOCHROME C ASSEMBLY PROTEIN-RELATED"/>
    <property type="match status" value="1"/>
</dbReference>
<feature type="transmembrane region" description="Helical" evidence="10">
    <location>
        <begin position="306"/>
        <end position="324"/>
    </location>
</feature>
<feature type="transmembrane region" description="Helical" evidence="10">
    <location>
        <begin position="464"/>
        <end position="482"/>
    </location>
</feature>
<dbReference type="PRINTS" id="PR01410">
    <property type="entry name" value="CCBIOGENESIS"/>
</dbReference>
<dbReference type="GO" id="GO:0005886">
    <property type="term" value="C:plasma membrane"/>
    <property type="evidence" value="ECO:0007669"/>
    <property type="project" value="UniProtKB-SubCell"/>
</dbReference>
<dbReference type="InterPro" id="IPR003568">
    <property type="entry name" value="Cyt_c_biogenesis_CcmF"/>
</dbReference>
<comment type="subcellular location">
    <subcellularLocation>
        <location evidence="1">Cell inner membrane</location>
        <topology evidence="1">Multi-pass membrane protein</topology>
    </subcellularLocation>
</comment>
<keyword evidence="8 10" id="KW-0472">Membrane</keyword>
<feature type="transmembrane region" description="Helical" evidence="10">
    <location>
        <begin position="345"/>
        <end position="366"/>
    </location>
</feature>
<evidence type="ECO:0000256" key="1">
    <source>
        <dbReference type="ARBA" id="ARBA00004429"/>
    </source>
</evidence>
<evidence type="ECO:0000256" key="10">
    <source>
        <dbReference type="SAM" id="Phobius"/>
    </source>
</evidence>
<feature type="transmembrane region" description="Helical" evidence="10">
    <location>
        <begin position="411"/>
        <end position="429"/>
    </location>
</feature>
<evidence type="ECO:0000259" key="12">
    <source>
        <dbReference type="Pfam" id="PF16327"/>
    </source>
</evidence>
<protein>
    <submittedName>
        <fullName evidence="13">Heme lyase CcmF/NrfE family subunit</fullName>
    </submittedName>
</protein>
<keyword evidence="5 10" id="KW-0812">Transmembrane</keyword>
<keyword evidence="4" id="KW-0997">Cell inner membrane</keyword>
<feature type="transmembrane region" description="Helical" evidence="10">
    <location>
        <begin position="6"/>
        <end position="28"/>
    </location>
</feature>
<dbReference type="PRINTS" id="PR01411">
    <property type="entry name" value="CCMFBIOGNSIS"/>
</dbReference>
<keyword evidence="13" id="KW-0456">Lyase</keyword>
<feature type="domain" description="Cytochrome c assembly protein" evidence="11">
    <location>
        <begin position="87"/>
        <end position="289"/>
    </location>
</feature>
<evidence type="ECO:0000256" key="5">
    <source>
        <dbReference type="ARBA" id="ARBA00022692"/>
    </source>
</evidence>
<feature type="transmembrane region" description="Helical" evidence="10">
    <location>
        <begin position="242"/>
        <end position="259"/>
    </location>
</feature>
<evidence type="ECO:0000256" key="3">
    <source>
        <dbReference type="ARBA" id="ARBA00022475"/>
    </source>
</evidence>
<dbReference type="InterPro" id="IPR032523">
    <property type="entry name" value="CcmF_C"/>
</dbReference>
<evidence type="ECO:0000313" key="14">
    <source>
        <dbReference type="Proteomes" id="UP000315825"/>
    </source>
</evidence>
<keyword evidence="6" id="KW-0201">Cytochrome c-type biogenesis</keyword>
<dbReference type="GO" id="GO:0017004">
    <property type="term" value="P:cytochrome complex assembly"/>
    <property type="evidence" value="ECO:0007669"/>
    <property type="project" value="UniProtKB-KW"/>
</dbReference>
<feature type="transmembrane region" description="Helical" evidence="10">
    <location>
        <begin position="435"/>
        <end position="457"/>
    </location>
</feature>
<accession>A0A520MYK3</accession>
<comment type="similarity">
    <text evidence="2">Belongs to the CcmF/CycK/Ccl1/NrfE/CcsA family.</text>
</comment>
<comment type="function">
    <text evidence="9">Required for the biogenesis of c-type cytochromes. Possible subunit of a heme lyase.</text>
</comment>
<dbReference type="GO" id="GO:0020037">
    <property type="term" value="F:heme binding"/>
    <property type="evidence" value="ECO:0007669"/>
    <property type="project" value="InterPro"/>
</dbReference>
<comment type="caution">
    <text evidence="13">The sequence shown here is derived from an EMBL/GenBank/DDBJ whole genome shotgun (WGS) entry which is preliminary data.</text>
</comment>
<evidence type="ECO:0000256" key="2">
    <source>
        <dbReference type="ARBA" id="ARBA00009186"/>
    </source>
</evidence>
<proteinExistence type="inferred from homology"/>
<evidence type="ECO:0000259" key="11">
    <source>
        <dbReference type="Pfam" id="PF01578"/>
    </source>
</evidence>
<evidence type="ECO:0000256" key="4">
    <source>
        <dbReference type="ARBA" id="ARBA00022519"/>
    </source>
</evidence>
<dbReference type="AlphaFoldDB" id="A0A520MYK3"/>
<evidence type="ECO:0000256" key="8">
    <source>
        <dbReference type="ARBA" id="ARBA00023136"/>
    </source>
</evidence>
<name>A0A520MYK3_9GAMM</name>
<keyword evidence="3" id="KW-1003">Cell membrane</keyword>
<dbReference type="EMBL" id="SHBE01000005">
    <property type="protein sequence ID" value="RZO26246.1"/>
    <property type="molecule type" value="Genomic_DNA"/>
</dbReference>
<feature type="transmembrane region" description="Helical" evidence="10">
    <location>
        <begin position="266"/>
        <end position="286"/>
    </location>
</feature>
<feature type="transmembrane region" description="Helical" evidence="10">
    <location>
        <begin position="166"/>
        <end position="192"/>
    </location>
</feature>
<dbReference type="GO" id="GO:0015232">
    <property type="term" value="F:heme transmembrane transporter activity"/>
    <property type="evidence" value="ECO:0007669"/>
    <property type="project" value="InterPro"/>
</dbReference>
<evidence type="ECO:0000256" key="7">
    <source>
        <dbReference type="ARBA" id="ARBA00022989"/>
    </source>
</evidence>
<reference evidence="13 14" key="1">
    <citation type="submission" date="2019-02" db="EMBL/GenBank/DDBJ databases">
        <title>Prokaryotic population dynamics and viral predation in marine succession experiment using metagenomics: the confinement effect.</title>
        <authorList>
            <person name="Haro-Moreno J.M."/>
            <person name="Rodriguez-Valera F."/>
            <person name="Lopez-Perez M."/>
        </authorList>
    </citation>
    <scope>NUCLEOTIDE SEQUENCE [LARGE SCALE GENOMIC DNA]</scope>
    <source>
        <strain evidence="13">MED-G159</strain>
    </source>
</reference>
<sequence length="608" mass="69194">MMTSVYLDFLGNSLLWVATVSSLLSAIFSFQKQHLIARNFIFLTSSILLLASFYLVYQFLQNNFSFLYVAQNSNIFLPVYYKVSAFWGAHEGSFLLMILLLSLSMTISNYFIRNEGFIMQANVFASLICSVYLLFLTTASNPFYVLSNSPVNGADLNPLLQDPLLAIHPPLIFSGYVFYAMTFCFVISGAIGKFTKELFDTIKVWSTISWFTLSFGILLGSIWAYYELGWGGYWFWDPVENVSLMPWIAGTAFSHSLIFSRDKIMLSWMVFLAIITFLLSVFGSFIVRSGILNSVHSFAADPSRGVFLLAILALFTFASFIIYIRSSEIFRGKWPKFGSLNYLLLLNNIILMTILLVVLLGTLYPIFTEILFESKLSIGPNYFSDLITPLTVALIIVFTFEQFLRLRIKTTLLFSLIIVAICLTVYMFVEQAIFISLILVAALIAILLMRLISYLIVNNTKLRFHKLLGHFSVAILTFSILFNHNFSERIDIKISEGDSINLLDNEILFEEIEIINDSNFNGVRAKILINNDFYLYPEKRVYKVGGQITSETAVQTTLIKDYLVVLGDRFQDGSWSIGFSKKYGILLIWMSSFLLLFSILYGGIKRKL</sequence>
<dbReference type="InterPro" id="IPR002541">
    <property type="entry name" value="Cyt_c_assembly"/>
</dbReference>
<dbReference type="Pfam" id="PF01578">
    <property type="entry name" value="Cytochrom_C_asm"/>
    <property type="match status" value="1"/>
</dbReference>
<dbReference type="PANTHER" id="PTHR43653:SF1">
    <property type="entry name" value="CYTOCHROME C-TYPE BIOGENESIS PROTEIN CCMF"/>
    <property type="match status" value="1"/>
</dbReference>
<evidence type="ECO:0000256" key="6">
    <source>
        <dbReference type="ARBA" id="ARBA00022748"/>
    </source>
</evidence>
<dbReference type="GO" id="GO:0016829">
    <property type="term" value="F:lyase activity"/>
    <property type="evidence" value="ECO:0007669"/>
    <property type="project" value="UniProtKB-KW"/>
</dbReference>